<organism evidence="7 8">
    <name type="scientific">Hyalella azteca</name>
    <name type="common">Amphipod</name>
    <dbReference type="NCBI Taxonomy" id="294128"/>
    <lineage>
        <taxon>Eukaryota</taxon>
        <taxon>Metazoa</taxon>
        <taxon>Ecdysozoa</taxon>
        <taxon>Arthropoda</taxon>
        <taxon>Crustacea</taxon>
        <taxon>Multicrustacea</taxon>
        <taxon>Malacostraca</taxon>
        <taxon>Eumalacostraca</taxon>
        <taxon>Peracarida</taxon>
        <taxon>Amphipoda</taxon>
        <taxon>Senticaudata</taxon>
        <taxon>Talitrida</taxon>
        <taxon>Talitroidea</taxon>
        <taxon>Hyalellidae</taxon>
        <taxon>Hyalella</taxon>
    </lineage>
</organism>
<protein>
    <submittedName>
        <fullName evidence="8">Uncharacterized protein LOC108672770</fullName>
    </submittedName>
</protein>
<evidence type="ECO:0000256" key="5">
    <source>
        <dbReference type="SAM" id="MobiDB-lite"/>
    </source>
</evidence>
<feature type="region of interest" description="Disordered" evidence="5">
    <location>
        <begin position="336"/>
        <end position="384"/>
    </location>
</feature>
<feature type="compositionally biased region" description="Basic and acidic residues" evidence="5">
    <location>
        <begin position="162"/>
        <end position="204"/>
    </location>
</feature>
<gene>
    <name evidence="8" type="primary">LOC108672770</name>
</gene>
<feature type="compositionally biased region" description="Basic and acidic residues" evidence="5">
    <location>
        <begin position="999"/>
        <end position="1008"/>
    </location>
</feature>
<feature type="compositionally biased region" description="Basic and acidic residues" evidence="5">
    <location>
        <begin position="872"/>
        <end position="884"/>
    </location>
</feature>
<dbReference type="InterPro" id="IPR049899">
    <property type="entry name" value="Znf_C2HC_C3H"/>
</dbReference>
<feature type="region of interest" description="Disordered" evidence="5">
    <location>
        <begin position="71"/>
        <end position="303"/>
    </location>
</feature>
<reference evidence="8" key="1">
    <citation type="submission" date="2025-08" db="UniProtKB">
        <authorList>
            <consortium name="RefSeq"/>
        </authorList>
    </citation>
    <scope>IDENTIFICATION</scope>
    <source>
        <tissue evidence="8">Whole organism</tissue>
    </source>
</reference>
<proteinExistence type="predicted"/>
<evidence type="ECO:0000256" key="1">
    <source>
        <dbReference type="ARBA" id="ARBA00022723"/>
    </source>
</evidence>
<feature type="compositionally biased region" description="Basic residues" evidence="5">
    <location>
        <begin position="148"/>
        <end position="161"/>
    </location>
</feature>
<evidence type="ECO:0000256" key="3">
    <source>
        <dbReference type="ARBA" id="ARBA00022833"/>
    </source>
</evidence>
<dbReference type="GeneID" id="108672770"/>
<feature type="region of interest" description="Disordered" evidence="5">
    <location>
        <begin position="1116"/>
        <end position="1140"/>
    </location>
</feature>
<feature type="region of interest" description="Disordered" evidence="5">
    <location>
        <begin position="612"/>
        <end position="641"/>
    </location>
</feature>
<feature type="compositionally biased region" description="Basic and acidic residues" evidence="5">
    <location>
        <begin position="250"/>
        <end position="274"/>
    </location>
</feature>
<feature type="region of interest" description="Disordered" evidence="5">
    <location>
        <begin position="1"/>
        <end position="59"/>
    </location>
</feature>
<evidence type="ECO:0000256" key="2">
    <source>
        <dbReference type="ARBA" id="ARBA00022771"/>
    </source>
</evidence>
<evidence type="ECO:0000259" key="6">
    <source>
        <dbReference type="PROSITE" id="PS52027"/>
    </source>
</evidence>
<feature type="region of interest" description="Disordered" evidence="5">
    <location>
        <begin position="913"/>
        <end position="1088"/>
    </location>
</feature>
<keyword evidence="7" id="KW-1185">Reference proteome</keyword>
<feature type="compositionally biased region" description="Polar residues" evidence="5">
    <location>
        <begin position="480"/>
        <end position="491"/>
    </location>
</feature>
<dbReference type="Proteomes" id="UP000694843">
    <property type="component" value="Unplaced"/>
</dbReference>
<feature type="compositionally biased region" description="Basic residues" evidence="5">
    <location>
        <begin position="71"/>
        <end position="92"/>
    </location>
</feature>
<feature type="compositionally biased region" description="Polar residues" evidence="5">
    <location>
        <begin position="972"/>
        <end position="986"/>
    </location>
</feature>
<feature type="compositionally biased region" description="Polar residues" evidence="5">
    <location>
        <begin position="499"/>
        <end position="508"/>
    </location>
</feature>
<feature type="region of interest" description="Disordered" evidence="5">
    <location>
        <begin position="758"/>
        <end position="901"/>
    </location>
</feature>
<dbReference type="GO" id="GO:0008270">
    <property type="term" value="F:zinc ion binding"/>
    <property type="evidence" value="ECO:0007669"/>
    <property type="project" value="UniProtKB-KW"/>
</dbReference>
<feature type="compositionally biased region" description="Low complexity" evidence="5">
    <location>
        <begin position="925"/>
        <end position="971"/>
    </location>
</feature>
<evidence type="ECO:0000256" key="4">
    <source>
        <dbReference type="PROSITE-ProRule" id="PRU01371"/>
    </source>
</evidence>
<feature type="compositionally biased region" description="Acidic residues" evidence="5">
    <location>
        <begin position="226"/>
        <end position="240"/>
    </location>
</feature>
<keyword evidence="3" id="KW-0862">Zinc</keyword>
<dbReference type="Pfam" id="PF13913">
    <property type="entry name" value="zf-C2HC_2"/>
    <property type="match status" value="1"/>
</dbReference>
<dbReference type="RefSeq" id="XP_047736652.1">
    <property type="nucleotide sequence ID" value="XM_047880696.1"/>
</dbReference>
<feature type="compositionally biased region" description="Acidic residues" evidence="5">
    <location>
        <begin position="12"/>
        <end position="25"/>
    </location>
</feature>
<dbReference type="Gene3D" id="3.30.160.60">
    <property type="entry name" value="Classic Zinc Finger"/>
    <property type="match status" value="1"/>
</dbReference>
<feature type="compositionally biased region" description="Polar residues" evidence="5">
    <location>
        <begin position="783"/>
        <end position="795"/>
    </location>
</feature>
<sequence length="1223" mass="132106">MEERKSKKYISSDEEDEETEEEESDSSNSDDSSSSSSSDAKPNYQQSCSSSEASSVDEEQLCPAARLLVCNRRHQVHSSARKKSSSRKKSPVRKSSSESKSSKTRRKNSTVTNTATQTFQEGDDSDNERDIVSKNQRNHHQGLDSSTQRKKSKSKKSKDRKHSVEKLTNHHSRSLQERLTRAQEHSETQTEREAELCTSSEDHVRRKSSMAGRMSSSFMQEKPIKEEDEEEDNRTPEDDERPIRGMSNLKVREDTLDGAEAPDHDPPQRRRTLEDISITELSALRAELPPEYPEDTSPPTLLPCVSCSRTFNPAALDRHRKVCQKMAKTNKKKQIFNAHTQKFEPEDPLSPSSGRATTPERGLPGAAPTPSNKKSSRWREKHQEFLRTIRAARGAPEGDADAGAPTSLVPSDYVQKALCAALSLISARSNTFICPQYVPPKPGQSGWRAPKKTDVISSIPPPSTSDRKISPPPLIPSRRGVTTSPSLQRRGTSPAPLSRQHSTASLGRSAARSFSSILQAVGGSYSSPYGQRHSVGGSQSGYATPSCYSAYGVTGSQTPSLTRSGSFSGSAAGQPFVRSASLRVASSRRASGERKARRRDLASDMLASVCLSSSPARGEPEGDEADDFTSRETTLSPPPFSKSHLDSSFDLDFDVHKYDAIKYDSAKYDTTKYDSSKYDSTKYQSSKYDSGKKDLGLDFYDPYSAAEMQMQALLGPTFGGGTCKDDNDRGSGLGAAGMGIGNLGTFSTNSRKLSDTLLNSEERPSKLKIITPTSPAPLRFHRQTLSSSPETSDILSPTPFGAGDSSNDKRFWRRSPSPPISRDRWSPSPKSPAHTWTPTRRSPNREDRLSITSFSGGSRDSSRSGTAVGKETLTKKNELRDDRLSSAPLRGNLSLPSNPKKYEHLAAGSTISEASPSWREGRNGSSSIEDSSRTSTGLSASSRFVSSASGDSGSTRFGFSSAGGSRFGSTSIGTTARASVSSSLISPTGLRTEGNGAAESRDDHKFSNEETSASSFKALRLALSGDRRDQRPEASPFTIRKSSGSSSDSSLPPLSSPMSPTTPAKSVRGDTVGGHGPLVTPRLGPAITEPVEARGSTFSREHSPSETLQDVISSLTAIGNSPTPNRLDVNSGGYKSTFSEPKASKLSSLSDAKSLNVGNSKNLFNASTTSKASIDNARNLADSAKGDDGAPRFCYECGHKYPLTLAKFCCHCGSRRAPASALH</sequence>
<dbReference type="KEGG" id="hazt:108672770"/>
<keyword evidence="2 4" id="KW-0863">Zinc-finger</keyword>
<evidence type="ECO:0000313" key="7">
    <source>
        <dbReference type="Proteomes" id="UP000694843"/>
    </source>
</evidence>
<feature type="compositionally biased region" description="Polar residues" evidence="5">
    <location>
        <begin position="110"/>
        <end position="120"/>
    </location>
</feature>
<feature type="domain" description="C2HC/C3H-type" evidence="6">
    <location>
        <begin position="300"/>
        <end position="329"/>
    </location>
</feature>
<feature type="compositionally biased region" description="Low complexity" evidence="5">
    <location>
        <begin position="850"/>
        <end position="866"/>
    </location>
</feature>
<dbReference type="PROSITE" id="PS52027">
    <property type="entry name" value="ZF_C2HC_C3H"/>
    <property type="match status" value="1"/>
</dbReference>
<feature type="compositionally biased region" description="Low complexity" evidence="5">
    <location>
        <begin position="1042"/>
        <end position="1063"/>
    </location>
</feature>
<name>A0A979FJC8_HYAAZ</name>
<evidence type="ECO:0000313" key="8">
    <source>
        <dbReference type="RefSeq" id="XP_047736652.1"/>
    </source>
</evidence>
<feature type="region of interest" description="Disordered" evidence="5">
    <location>
        <begin position="439"/>
        <end position="508"/>
    </location>
</feature>
<feature type="compositionally biased region" description="Low complexity" evidence="5">
    <location>
        <begin position="26"/>
        <end position="54"/>
    </location>
</feature>
<dbReference type="OrthoDB" id="10066537at2759"/>
<accession>A0A979FJC8</accession>
<dbReference type="AlphaFoldDB" id="A0A979FJC8"/>
<keyword evidence="1" id="KW-0479">Metal-binding</keyword>